<proteinExistence type="predicted"/>
<dbReference type="AlphaFoldDB" id="A0A5N5DDB1"/>
<keyword evidence="3" id="KW-1185">Reference proteome</keyword>
<gene>
    <name evidence="2" type="ORF">DBV05_g5725</name>
</gene>
<organism evidence="2 3">
    <name type="scientific">Lasiodiplodia theobromae</name>
    <dbReference type="NCBI Taxonomy" id="45133"/>
    <lineage>
        <taxon>Eukaryota</taxon>
        <taxon>Fungi</taxon>
        <taxon>Dikarya</taxon>
        <taxon>Ascomycota</taxon>
        <taxon>Pezizomycotina</taxon>
        <taxon>Dothideomycetes</taxon>
        <taxon>Dothideomycetes incertae sedis</taxon>
        <taxon>Botryosphaeriales</taxon>
        <taxon>Botryosphaeriaceae</taxon>
        <taxon>Lasiodiplodia</taxon>
    </lineage>
</organism>
<feature type="compositionally biased region" description="Low complexity" evidence="1">
    <location>
        <begin position="287"/>
        <end position="296"/>
    </location>
</feature>
<evidence type="ECO:0000256" key="1">
    <source>
        <dbReference type="SAM" id="MobiDB-lite"/>
    </source>
</evidence>
<accession>A0A5N5DDB1</accession>
<protein>
    <submittedName>
        <fullName evidence="2">Uncharacterized protein</fullName>
    </submittedName>
</protein>
<evidence type="ECO:0000313" key="3">
    <source>
        <dbReference type="Proteomes" id="UP000325902"/>
    </source>
</evidence>
<dbReference type="Proteomes" id="UP000325902">
    <property type="component" value="Unassembled WGS sequence"/>
</dbReference>
<feature type="compositionally biased region" description="Low complexity" evidence="1">
    <location>
        <begin position="1"/>
        <end position="21"/>
    </location>
</feature>
<evidence type="ECO:0000313" key="2">
    <source>
        <dbReference type="EMBL" id="KAB2575675.1"/>
    </source>
</evidence>
<name>A0A5N5DDB1_9PEZI</name>
<dbReference type="EMBL" id="VCHE01000031">
    <property type="protein sequence ID" value="KAB2575675.1"/>
    <property type="molecule type" value="Genomic_DNA"/>
</dbReference>
<feature type="region of interest" description="Disordered" evidence="1">
    <location>
        <begin position="284"/>
        <end position="311"/>
    </location>
</feature>
<feature type="region of interest" description="Disordered" evidence="1">
    <location>
        <begin position="1"/>
        <end position="75"/>
    </location>
</feature>
<reference evidence="2 3" key="1">
    <citation type="journal article" date="2019" name="Sci. Rep.">
        <title>A multi-omics analysis of the grapevine pathogen Lasiodiplodia theobromae reveals that temperature affects the expression of virulence- and pathogenicity-related genes.</title>
        <authorList>
            <person name="Felix C."/>
            <person name="Meneses R."/>
            <person name="Goncalves M.F.M."/>
            <person name="Tilleman L."/>
            <person name="Duarte A.S."/>
            <person name="Jorrin-Novo J.V."/>
            <person name="Van de Peer Y."/>
            <person name="Deforce D."/>
            <person name="Van Nieuwerburgh F."/>
            <person name="Esteves A.C."/>
            <person name="Alves A."/>
        </authorList>
    </citation>
    <scope>NUCLEOTIDE SEQUENCE [LARGE SCALE GENOMIC DNA]</scope>
    <source>
        <strain evidence="2 3">LA-SOL3</strain>
    </source>
</reference>
<comment type="caution">
    <text evidence="2">The sequence shown here is derived from an EMBL/GenBank/DDBJ whole genome shotgun (WGS) entry which is preliminary data.</text>
</comment>
<dbReference type="OrthoDB" id="309640at2759"/>
<feature type="compositionally biased region" description="Polar residues" evidence="1">
    <location>
        <begin position="22"/>
        <end position="32"/>
    </location>
</feature>
<sequence length="530" mass="60288">MPSSSSKLSSRARSSSVSQPSTAKTTPESKGSSTKKRPRTGHEEPTAAAGTPVSPVSKQRPPPVTDDTHVDTDDENDFYQERPEYVEHTYSYIQDQLRELVGLQLPEDKVYTAEKPGLIRKFAEDHFDFKNLFSNDDEEILARLREMSVHSALLIGCVANGGPRSVKGWLEIFTEPFERQALVSGIIGKVLEEHVFASLCFGATPKQLEELHKEIDLKHRDYPHDGFTRAQLRYERIRKIIQKATNPTTNPFGLPPDFIATSKRLAWQLFTVLEPIYALKAGYSAAPTTSPTSPTSKSRRRQPSWSELRAGSSGDAQRDLVADLYTIVVRAGILSLHMRLDPTTVYFGVCAGKDEYWDEKAMRAYNYRYMIKTNPFTNMPESDGTDEIEAQRRKAQCQLALVRMALFPGWQAFKKGGWRSEDKEKGMRVCELGRQWVSLRWGRQRRWKSPEQKAKRLVELQKKKKGKGKGRAKAVDTSEEDEELGWEEWLTIWGEGKPGSKAALDKIKDWFSWNVPSEEFESEEEMSVDE</sequence>